<organism evidence="4 5">
    <name type="scientific">Lichenicoccus roseus</name>
    <dbReference type="NCBI Taxonomy" id="2683649"/>
    <lineage>
        <taxon>Bacteria</taxon>
        <taxon>Pseudomonadati</taxon>
        <taxon>Pseudomonadota</taxon>
        <taxon>Alphaproteobacteria</taxon>
        <taxon>Acetobacterales</taxon>
        <taxon>Acetobacteraceae</taxon>
        <taxon>Lichenicoccus</taxon>
    </lineage>
</organism>
<proteinExistence type="predicted"/>
<dbReference type="GO" id="GO:0016757">
    <property type="term" value="F:glycosyltransferase activity"/>
    <property type="evidence" value="ECO:0007669"/>
    <property type="project" value="InterPro"/>
</dbReference>
<keyword evidence="5" id="KW-1185">Reference proteome</keyword>
<dbReference type="Pfam" id="PF13579">
    <property type="entry name" value="Glyco_trans_4_4"/>
    <property type="match status" value="1"/>
</dbReference>
<dbReference type="Gene3D" id="3.40.50.2000">
    <property type="entry name" value="Glycogen Phosphorylase B"/>
    <property type="match status" value="2"/>
</dbReference>
<dbReference type="CDD" id="cd03801">
    <property type="entry name" value="GT4_PimA-like"/>
    <property type="match status" value="1"/>
</dbReference>
<dbReference type="InterPro" id="IPR001296">
    <property type="entry name" value="Glyco_trans_1"/>
</dbReference>
<dbReference type="SUPFAM" id="SSF53756">
    <property type="entry name" value="UDP-Glycosyltransferase/glycogen phosphorylase"/>
    <property type="match status" value="1"/>
</dbReference>
<dbReference type="PANTHER" id="PTHR46401">
    <property type="entry name" value="GLYCOSYLTRANSFERASE WBBK-RELATED"/>
    <property type="match status" value="1"/>
</dbReference>
<reference evidence="4 5" key="1">
    <citation type="submission" date="2019-05" db="EMBL/GenBank/DDBJ databases">
        <authorList>
            <person name="Pankratov T."/>
            <person name="Grouzdev D."/>
        </authorList>
    </citation>
    <scope>NUCLEOTIDE SEQUENCE [LARGE SCALE GENOMIC DNA]</scope>
    <source>
        <strain evidence="4 5">KEBCLARHB70R</strain>
    </source>
</reference>
<dbReference type="NCBIfam" id="TIGR04047">
    <property type="entry name" value="MSMEG_0565_glyc"/>
    <property type="match status" value="1"/>
</dbReference>
<evidence type="ECO:0000256" key="1">
    <source>
        <dbReference type="ARBA" id="ARBA00022679"/>
    </source>
</evidence>
<dbReference type="Proteomes" id="UP000305654">
    <property type="component" value="Unassembled WGS sequence"/>
</dbReference>
<evidence type="ECO:0000313" key="5">
    <source>
        <dbReference type="Proteomes" id="UP000305654"/>
    </source>
</evidence>
<gene>
    <name evidence="4" type="ORF">FE263_07860</name>
</gene>
<dbReference type="AlphaFoldDB" id="A0A5R9JCG8"/>
<protein>
    <submittedName>
        <fullName evidence="4">MSMEG_0565 family glycosyltransferase</fullName>
    </submittedName>
</protein>
<comment type="caution">
    <text evidence="4">The sequence shown here is derived from an EMBL/GenBank/DDBJ whole genome shotgun (WGS) entry which is preliminary data.</text>
</comment>
<dbReference type="PANTHER" id="PTHR46401:SF2">
    <property type="entry name" value="GLYCOSYLTRANSFERASE WBBK-RELATED"/>
    <property type="match status" value="1"/>
</dbReference>
<evidence type="ECO:0000313" key="4">
    <source>
        <dbReference type="EMBL" id="TLU73311.1"/>
    </source>
</evidence>
<dbReference type="EMBL" id="VCDI01000002">
    <property type="protein sequence ID" value="TLU73311.1"/>
    <property type="molecule type" value="Genomic_DNA"/>
</dbReference>
<dbReference type="RefSeq" id="WP_138325391.1">
    <property type="nucleotide sequence ID" value="NZ_VCDI01000002.1"/>
</dbReference>
<name>A0A5R9JCG8_9PROT</name>
<feature type="domain" description="Glycosyl transferase family 1" evidence="2">
    <location>
        <begin position="185"/>
        <end position="340"/>
    </location>
</feature>
<keyword evidence="1 4" id="KW-0808">Transferase</keyword>
<dbReference type="GO" id="GO:0009103">
    <property type="term" value="P:lipopolysaccharide biosynthetic process"/>
    <property type="evidence" value="ECO:0007669"/>
    <property type="project" value="TreeGrafter"/>
</dbReference>
<dbReference type="Pfam" id="PF00534">
    <property type="entry name" value="Glycos_transf_1"/>
    <property type="match status" value="1"/>
</dbReference>
<evidence type="ECO:0000259" key="2">
    <source>
        <dbReference type="Pfam" id="PF00534"/>
    </source>
</evidence>
<evidence type="ECO:0000259" key="3">
    <source>
        <dbReference type="Pfam" id="PF13579"/>
    </source>
</evidence>
<dbReference type="InterPro" id="IPR023986">
    <property type="entry name" value="GlycosylTfrase_MSMEG0565"/>
</dbReference>
<dbReference type="OrthoDB" id="9802525at2"/>
<dbReference type="InterPro" id="IPR028098">
    <property type="entry name" value="Glyco_trans_4-like_N"/>
</dbReference>
<feature type="domain" description="Glycosyltransferase subfamily 4-like N-terminal" evidence="3">
    <location>
        <begin position="14"/>
        <end position="161"/>
    </location>
</feature>
<accession>A0A5R9JCG8</accession>
<sequence>MSIAILAHSTNPRGGVVHAMQLAEALCDAGHDATLIAPDASGRGFFRRTRCPALAIPARPEPDTVSMVARRIREIADFLQAPATRRFTLFQAQDSISSNALADLAERGVIEGYFRTVHHLDRFEDARLASWQERGLRGARAVGVVSRLWQTRLLESHGIEATLLGNGVDRARFSPAPDGREAALRSRLGLRAGDRVVLAMGGIEARKNTLGTLQAVLSLAARDPSLRMVVAGGASLLDHSAQRAAFAALLSASGHADAIVQAGIIDDADMPALYRIADLLACPSLEEGFGLCPIEAMACGCPALVSRIAPFTEHLEADEAVWVDPHDAGSIRDGIVRALRPDIALRLRRQGPVTAARFDWNTVAARHRDFYARETIDA</sequence>